<evidence type="ECO:0000313" key="1">
    <source>
        <dbReference type="EMBL" id="VDO97211.1"/>
    </source>
</evidence>
<accession>A0A3P7Z9Z9</accession>
<reference evidence="1 2" key="1">
    <citation type="submission" date="2018-11" db="EMBL/GenBank/DDBJ databases">
        <authorList>
            <consortium name="Pathogen Informatics"/>
        </authorList>
    </citation>
    <scope>NUCLEOTIDE SEQUENCE [LARGE SCALE GENOMIC DNA]</scope>
</reference>
<evidence type="ECO:0000313" key="3">
    <source>
        <dbReference type="WBParaSite" id="HPBE_0001373201-mRNA-1"/>
    </source>
</evidence>
<dbReference type="EMBL" id="UZAH01028047">
    <property type="protein sequence ID" value="VDO97211.1"/>
    <property type="molecule type" value="Genomic_DNA"/>
</dbReference>
<sequence>MNARKLQTTELEDVGERKCWRKEQEQKCSHPDEVTRRRLEAVRGAGRRMSSLRVWEQRRVVVWLFESDVRLIPGQFLSADGKMPMDGDGAFLLLRARWRTSAEQFQMCDTTKTPYTTSSWSPHTMN</sequence>
<keyword evidence="2" id="KW-1185">Reference proteome</keyword>
<name>A0A183FYJ9_HELPZ</name>
<gene>
    <name evidence="1" type="ORF">HPBE_LOCUS13733</name>
</gene>
<dbReference type="Proteomes" id="UP000050761">
    <property type="component" value="Unassembled WGS sequence"/>
</dbReference>
<protein>
    <submittedName>
        <fullName evidence="1 3">Uncharacterized protein</fullName>
    </submittedName>
</protein>
<proteinExistence type="predicted"/>
<dbReference type="AlphaFoldDB" id="A0A183FYJ9"/>
<organism evidence="2 3">
    <name type="scientific">Heligmosomoides polygyrus</name>
    <name type="common">Parasitic roundworm</name>
    <dbReference type="NCBI Taxonomy" id="6339"/>
    <lineage>
        <taxon>Eukaryota</taxon>
        <taxon>Metazoa</taxon>
        <taxon>Ecdysozoa</taxon>
        <taxon>Nematoda</taxon>
        <taxon>Chromadorea</taxon>
        <taxon>Rhabditida</taxon>
        <taxon>Rhabditina</taxon>
        <taxon>Rhabditomorpha</taxon>
        <taxon>Strongyloidea</taxon>
        <taxon>Heligmosomidae</taxon>
        <taxon>Heligmosomoides</taxon>
    </lineage>
</organism>
<accession>A0A183FYJ9</accession>
<dbReference type="WBParaSite" id="HPBE_0001373201-mRNA-1">
    <property type="protein sequence ID" value="HPBE_0001373201-mRNA-1"/>
    <property type="gene ID" value="HPBE_0001373201"/>
</dbReference>
<reference evidence="3" key="2">
    <citation type="submission" date="2019-09" db="UniProtKB">
        <authorList>
            <consortium name="WormBaseParasite"/>
        </authorList>
    </citation>
    <scope>IDENTIFICATION</scope>
</reference>
<evidence type="ECO:0000313" key="2">
    <source>
        <dbReference type="Proteomes" id="UP000050761"/>
    </source>
</evidence>